<dbReference type="GO" id="GO:0000150">
    <property type="term" value="F:DNA strand exchange activity"/>
    <property type="evidence" value="ECO:0007669"/>
    <property type="project" value="InterPro"/>
</dbReference>
<dbReference type="PANTHER" id="PTHR30461">
    <property type="entry name" value="DNA-INVERTASE FROM LAMBDOID PROPHAGE"/>
    <property type="match status" value="1"/>
</dbReference>
<keyword evidence="2" id="KW-0229">DNA integration</keyword>
<dbReference type="Gene3D" id="3.40.50.1390">
    <property type="entry name" value="Resolvase, N-terminal catalytic domain"/>
    <property type="match status" value="1"/>
</dbReference>
<organism evidence="8 9">
    <name type="scientific">Xylanimonas protaetiae</name>
    <dbReference type="NCBI Taxonomy" id="2509457"/>
    <lineage>
        <taxon>Bacteria</taxon>
        <taxon>Bacillati</taxon>
        <taxon>Actinomycetota</taxon>
        <taxon>Actinomycetes</taxon>
        <taxon>Micrococcales</taxon>
        <taxon>Promicromonosporaceae</taxon>
        <taxon>Xylanimonas</taxon>
    </lineage>
</organism>
<protein>
    <submittedName>
        <fullName evidence="8">Recombinase family protein</fullName>
    </submittedName>
</protein>
<comment type="similarity">
    <text evidence="1">Belongs to the site-specific recombinase resolvase family.</text>
</comment>
<evidence type="ECO:0000256" key="1">
    <source>
        <dbReference type="ARBA" id="ARBA00009913"/>
    </source>
</evidence>
<name>A0A4P6F440_9MICO</name>
<dbReference type="SUPFAM" id="SSF53041">
    <property type="entry name" value="Resolvase-like"/>
    <property type="match status" value="1"/>
</dbReference>
<dbReference type="RefSeq" id="WP_129188114.1">
    <property type="nucleotide sequence ID" value="NZ_CP035493.1"/>
</dbReference>
<dbReference type="CDD" id="cd00569">
    <property type="entry name" value="HTH_Hin_like"/>
    <property type="match status" value="1"/>
</dbReference>
<dbReference type="InterPro" id="IPR006120">
    <property type="entry name" value="Resolvase_HTH_dom"/>
</dbReference>
<dbReference type="EMBL" id="CP035493">
    <property type="protein sequence ID" value="QAY70392.1"/>
    <property type="molecule type" value="Genomic_DNA"/>
</dbReference>
<keyword evidence="3" id="KW-0238">DNA-binding</keyword>
<evidence type="ECO:0000256" key="2">
    <source>
        <dbReference type="ARBA" id="ARBA00022908"/>
    </source>
</evidence>
<sequence>MNANPVGGVTPNGQNAVSTAIRHDQVGYARVSSIDQNPARQEHAIREAIGGEPKRWFVDKASGRTTDRPALRDALDWLRDGDTLVVASFDRLARSVVDLRRIVDDLVARGVRVHFAKESMTFAADATDPMATLLLSVMGAIAEFEVALIRERQAEGIAIAKAKGKYRGRKPVATASLAGEARALIDAGVPKAEAARRLGVSRSSIYQALTAPRDAR</sequence>
<dbReference type="InterPro" id="IPR006119">
    <property type="entry name" value="Resolv_N"/>
</dbReference>
<dbReference type="CDD" id="cd03768">
    <property type="entry name" value="SR_ResInv"/>
    <property type="match status" value="1"/>
</dbReference>
<evidence type="ECO:0000256" key="3">
    <source>
        <dbReference type="ARBA" id="ARBA00023125"/>
    </source>
</evidence>
<keyword evidence="9" id="KW-1185">Reference proteome</keyword>
<evidence type="ECO:0000256" key="5">
    <source>
        <dbReference type="PIRSR" id="PIRSR606118-50"/>
    </source>
</evidence>
<dbReference type="InterPro" id="IPR036162">
    <property type="entry name" value="Resolvase-like_N_sf"/>
</dbReference>
<dbReference type="OrthoDB" id="128993at2"/>
<dbReference type="GO" id="GO:0015074">
    <property type="term" value="P:DNA integration"/>
    <property type="evidence" value="ECO:0007669"/>
    <property type="project" value="UniProtKB-KW"/>
</dbReference>
<dbReference type="InterPro" id="IPR009057">
    <property type="entry name" value="Homeodomain-like_sf"/>
</dbReference>
<dbReference type="PROSITE" id="PS00397">
    <property type="entry name" value="RECOMBINASES_1"/>
    <property type="match status" value="1"/>
</dbReference>
<dbReference type="Pfam" id="PF00239">
    <property type="entry name" value="Resolvase"/>
    <property type="match status" value="1"/>
</dbReference>
<dbReference type="SMART" id="SM00857">
    <property type="entry name" value="Resolvase"/>
    <property type="match status" value="1"/>
</dbReference>
<evidence type="ECO:0000256" key="6">
    <source>
        <dbReference type="PROSITE-ProRule" id="PRU10137"/>
    </source>
</evidence>
<evidence type="ECO:0000256" key="4">
    <source>
        <dbReference type="ARBA" id="ARBA00023172"/>
    </source>
</evidence>
<dbReference type="PANTHER" id="PTHR30461:SF26">
    <property type="entry name" value="RESOLVASE HOMOLOG YNEB"/>
    <property type="match status" value="1"/>
</dbReference>
<gene>
    <name evidence="8" type="ORF">ET471_10405</name>
</gene>
<feature type="active site" description="O-(5'-phospho-DNA)-serine intermediate" evidence="5 6">
    <location>
        <position position="32"/>
    </location>
</feature>
<dbReference type="InterPro" id="IPR006118">
    <property type="entry name" value="Recombinase_CS"/>
</dbReference>
<evidence type="ECO:0000259" key="7">
    <source>
        <dbReference type="PROSITE" id="PS51736"/>
    </source>
</evidence>
<proteinExistence type="inferred from homology"/>
<reference evidence="8 9" key="1">
    <citation type="submission" date="2019-01" db="EMBL/GenBank/DDBJ databases">
        <title>Genome sequencing of strain FW10M-9.</title>
        <authorList>
            <person name="Heo J."/>
            <person name="Kim S.-J."/>
            <person name="Kim J.-S."/>
            <person name="Hong S.-B."/>
            <person name="Kwon S.-W."/>
        </authorList>
    </citation>
    <scope>NUCLEOTIDE SEQUENCE [LARGE SCALE GENOMIC DNA]</scope>
    <source>
        <strain evidence="8 9">FW10M-9</strain>
    </source>
</reference>
<dbReference type="InterPro" id="IPR050639">
    <property type="entry name" value="SSR_resolvase"/>
</dbReference>
<dbReference type="Proteomes" id="UP000292118">
    <property type="component" value="Chromosome"/>
</dbReference>
<dbReference type="AlphaFoldDB" id="A0A4P6F440"/>
<dbReference type="Pfam" id="PF02796">
    <property type="entry name" value="HTH_7"/>
    <property type="match status" value="1"/>
</dbReference>
<dbReference type="PROSITE" id="PS51736">
    <property type="entry name" value="RECOMBINASES_3"/>
    <property type="match status" value="1"/>
</dbReference>
<evidence type="ECO:0000313" key="8">
    <source>
        <dbReference type="EMBL" id="QAY70392.1"/>
    </source>
</evidence>
<evidence type="ECO:0000313" key="9">
    <source>
        <dbReference type="Proteomes" id="UP000292118"/>
    </source>
</evidence>
<dbReference type="GO" id="GO:0003677">
    <property type="term" value="F:DNA binding"/>
    <property type="evidence" value="ECO:0007669"/>
    <property type="project" value="UniProtKB-KW"/>
</dbReference>
<accession>A0A4P6F440</accession>
<dbReference type="Gene3D" id="1.10.10.60">
    <property type="entry name" value="Homeodomain-like"/>
    <property type="match status" value="1"/>
</dbReference>
<dbReference type="KEGG" id="xya:ET471_10405"/>
<dbReference type="SUPFAM" id="SSF46689">
    <property type="entry name" value="Homeodomain-like"/>
    <property type="match status" value="1"/>
</dbReference>
<feature type="domain" description="Resolvase/invertase-type recombinase catalytic" evidence="7">
    <location>
        <begin position="24"/>
        <end position="164"/>
    </location>
</feature>
<keyword evidence="4" id="KW-0233">DNA recombination</keyword>